<evidence type="ECO:0000313" key="11">
    <source>
        <dbReference type="Proteomes" id="UP000051634"/>
    </source>
</evidence>
<evidence type="ECO:0000256" key="1">
    <source>
        <dbReference type="ARBA" id="ARBA00022485"/>
    </source>
</evidence>
<proteinExistence type="predicted"/>
<dbReference type="EMBL" id="LDXT01000093">
    <property type="protein sequence ID" value="KRT54183.1"/>
    <property type="molecule type" value="Genomic_DNA"/>
</dbReference>
<dbReference type="InterPro" id="IPR012257">
    <property type="entry name" value="Glc_ox_4Fe-4S"/>
</dbReference>
<accession>A0A0T5YUB8</accession>
<dbReference type="InterPro" id="IPR009051">
    <property type="entry name" value="Helical_ferredxn"/>
</dbReference>
<name>A0A0T5YUB8_9GAMM</name>
<gene>
    <name evidence="8" type="ORF">Ga0074115_10380</name>
    <name evidence="9" type="ORF">Ga0076813_16005</name>
</gene>
<evidence type="ECO:0000313" key="10">
    <source>
        <dbReference type="Proteomes" id="UP000051276"/>
    </source>
</evidence>
<keyword evidence="3" id="KW-0677">Repeat</keyword>
<feature type="domain" description="4Fe-4S ferredoxin-type" evidence="7">
    <location>
        <begin position="4"/>
        <end position="34"/>
    </location>
</feature>
<keyword evidence="11" id="KW-1185">Reference proteome</keyword>
<dbReference type="Pfam" id="PF02754">
    <property type="entry name" value="CCG"/>
    <property type="match status" value="2"/>
</dbReference>
<feature type="domain" description="4Fe-4S ferredoxin-type" evidence="7">
    <location>
        <begin position="55"/>
        <end position="86"/>
    </location>
</feature>
<dbReference type="PANTHER" id="PTHR32479">
    <property type="entry name" value="GLYCOLATE OXIDASE IRON-SULFUR SUBUNIT"/>
    <property type="match status" value="1"/>
</dbReference>
<keyword evidence="4 6" id="KW-0408">Iron</keyword>
<evidence type="ECO:0000256" key="2">
    <source>
        <dbReference type="ARBA" id="ARBA00022723"/>
    </source>
</evidence>
<evidence type="ECO:0000256" key="6">
    <source>
        <dbReference type="PIRNR" id="PIRNR000139"/>
    </source>
</evidence>
<evidence type="ECO:0000259" key="7">
    <source>
        <dbReference type="PROSITE" id="PS51379"/>
    </source>
</evidence>
<comment type="function">
    <text evidence="6">Component of a complex that catalyzes the oxidation of glycolate to glyoxylate.</text>
</comment>
<evidence type="ECO:0000256" key="4">
    <source>
        <dbReference type="ARBA" id="ARBA00023004"/>
    </source>
</evidence>
<dbReference type="GO" id="GO:0051539">
    <property type="term" value="F:4 iron, 4 sulfur cluster binding"/>
    <property type="evidence" value="ECO:0007669"/>
    <property type="project" value="UniProtKB-UniRule"/>
</dbReference>
<evidence type="ECO:0000256" key="3">
    <source>
        <dbReference type="ARBA" id="ARBA00022737"/>
    </source>
</evidence>
<keyword evidence="6" id="KW-0813">Transport</keyword>
<dbReference type="GO" id="GO:0019154">
    <property type="term" value="F:glycolate dehydrogenase activity"/>
    <property type="evidence" value="ECO:0007669"/>
    <property type="project" value="UniProtKB-EC"/>
</dbReference>
<dbReference type="Gene3D" id="1.10.1060.10">
    <property type="entry name" value="Alpha-helical ferredoxin"/>
    <property type="match status" value="1"/>
</dbReference>
<comment type="cofactor">
    <cofactor evidence="6">
        <name>[4Fe-4S] cluster</name>
        <dbReference type="ChEBI" id="CHEBI:49883"/>
    </cofactor>
    <text evidence="6">Binds 2 [4Fe-4S] clusters.</text>
</comment>
<dbReference type="GO" id="GO:0046872">
    <property type="term" value="F:metal ion binding"/>
    <property type="evidence" value="ECO:0007669"/>
    <property type="project" value="UniProtKB-UniRule"/>
</dbReference>
<keyword evidence="6" id="KW-0249">Electron transport</keyword>
<dbReference type="InterPro" id="IPR004017">
    <property type="entry name" value="Cys_rich_dom"/>
</dbReference>
<dbReference type="SUPFAM" id="SSF46548">
    <property type="entry name" value="alpha-helical ferredoxin"/>
    <property type="match status" value="1"/>
</dbReference>
<dbReference type="AlphaFoldDB" id="A0A0T5YUB8"/>
<keyword evidence="2 6" id="KW-0479">Metal-binding</keyword>
<protein>
    <recommendedName>
        <fullName evidence="6">Glycolate oxidase iron-sulfur subunit</fullName>
        <ecNumber evidence="6">1.1.99.14</ecNumber>
    </recommendedName>
</protein>
<dbReference type="EC" id="1.1.99.14" evidence="6"/>
<reference evidence="10 11" key="1">
    <citation type="submission" date="2015-11" db="EMBL/GenBank/DDBJ databases">
        <title>The genome of Candidatus Endoriftia persephone in Ridgeia piscesae and population structure of the North Eastern Pacific vestimentiferan symbionts.</title>
        <authorList>
            <person name="Perez M."/>
            <person name="Juniper K.S."/>
        </authorList>
    </citation>
    <scope>NUCLEOTIDE SEQUENCE [LARGE SCALE GENOMIC DNA]</scope>
    <source>
        <strain evidence="9">Ind10</strain>
        <strain evidence="8">Ind11</strain>
    </source>
</reference>
<keyword evidence="5 6" id="KW-0411">Iron-sulfur</keyword>
<comment type="catalytic activity">
    <reaction evidence="6">
        <text>(R)-lactate + A = pyruvate + AH2</text>
        <dbReference type="Rhea" id="RHEA:15089"/>
        <dbReference type="ChEBI" id="CHEBI:13193"/>
        <dbReference type="ChEBI" id="CHEBI:15361"/>
        <dbReference type="ChEBI" id="CHEBI:16004"/>
        <dbReference type="ChEBI" id="CHEBI:17499"/>
    </reaction>
</comment>
<dbReference type="PANTHER" id="PTHR32479:SF17">
    <property type="entry name" value="GLYCOLATE OXIDASE IRON-SULFUR SUBUNIT"/>
    <property type="match status" value="1"/>
</dbReference>
<comment type="catalytic activity">
    <reaction evidence="6">
        <text>glycolate + A = glyoxylate + AH2</text>
        <dbReference type="Rhea" id="RHEA:21264"/>
        <dbReference type="ChEBI" id="CHEBI:13193"/>
        <dbReference type="ChEBI" id="CHEBI:17499"/>
        <dbReference type="ChEBI" id="CHEBI:29805"/>
        <dbReference type="ChEBI" id="CHEBI:36655"/>
        <dbReference type="EC" id="1.1.99.14"/>
    </reaction>
</comment>
<evidence type="ECO:0000313" key="9">
    <source>
        <dbReference type="EMBL" id="KRT59795.1"/>
    </source>
</evidence>
<dbReference type="PROSITE" id="PS00198">
    <property type="entry name" value="4FE4S_FER_1"/>
    <property type="match status" value="2"/>
</dbReference>
<comment type="caution">
    <text evidence="8">The sequence shown here is derived from an EMBL/GenBank/DDBJ whole genome shotgun (WGS) entry which is preliminary data.</text>
</comment>
<sequence>MTPEQLILEADRCVKCGLCLPHCPTYRLLRNEADSPRGRIALIQALADGSLPADPTLSRHLEGCLHCRRCESACPSGVAYGAMIDGARQLLNSRRSSWHSAFKQQLIKRLSQPRRLKKWLGFARLAKRFGLLQWLARQRFGVSSRLAAIANQIPAPGPEHPALLPTHTASGRSALLFTGCVSQSLEPQLIETAIELLRQLGYAVEIPEAQHCCGALHRHSGGLQQAQQLCEHNSALFVASQVGVIATLASACHNELLEHCRTTPPIRSLIELLLEQPWPAGLTLRPLPQPVLLHQPCSSRGDHAARLLQRIPKIQLLPLPQRLGCCGAAGSHLLFQPGISDGLGAALLEEIRALKAPLLVTQNSGCALQIRNLLQQAGVATKVLHPLELILRQLQQTKR</sequence>
<dbReference type="Proteomes" id="UP000051276">
    <property type="component" value="Unassembled WGS sequence"/>
</dbReference>
<evidence type="ECO:0000256" key="5">
    <source>
        <dbReference type="ARBA" id="ARBA00023014"/>
    </source>
</evidence>
<dbReference type="PIRSF" id="PIRSF000139">
    <property type="entry name" value="Glc_ox_4Fe-4S"/>
    <property type="match status" value="1"/>
</dbReference>
<keyword evidence="1 6" id="KW-0004">4Fe-4S</keyword>
<dbReference type="InterPro" id="IPR017896">
    <property type="entry name" value="4Fe4S_Fe-S-bd"/>
</dbReference>
<dbReference type="Proteomes" id="UP000051634">
    <property type="component" value="Unassembled WGS sequence"/>
</dbReference>
<dbReference type="STRING" id="54398.Ga0074115_10380"/>
<dbReference type="Pfam" id="PF13183">
    <property type="entry name" value="Fer4_8"/>
    <property type="match status" value="1"/>
</dbReference>
<dbReference type="OrthoDB" id="9765258at2"/>
<organism evidence="8 11">
    <name type="scientific">endosymbiont of Ridgeia piscesae</name>
    <dbReference type="NCBI Taxonomy" id="54398"/>
    <lineage>
        <taxon>Bacteria</taxon>
        <taxon>Pseudomonadati</taxon>
        <taxon>Pseudomonadota</taxon>
        <taxon>Gammaproteobacteria</taxon>
        <taxon>sulfur-oxidizing symbionts</taxon>
    </lineage>
</organism>
<dbReference type="EMBL" id="LMXI01000094">
    <property type="protein sequence ID" value="KRT59795.1"/>
    <property type="molecule type" value="Genomic_DNA"/>
</dbReference>
<dbReference type="PROSITE" id="PS51379">
    <property type="entry name" value="4FE4S_FER_2"/>
    <property type="match status" value="2"/>
</dbReference>
<dbReference type="InterPro" id="IPR017900">
    <property type="entry name" value="4Fe4S_Fe_S_CS"/>
</dbReference>
<dbReference type="RefSeq" id="WP_057955632.1">
    <property type="nucleotide sequence ID" value="NZ_KQ556886.1"/>
</dbReference>
<evidence type="ECO:0000313" key="8">
    <source>
        <dbReference type="EMBL" id="KRT54183.1"/>
    </source>
</evidence>